<accession>A0A382KBX0</accession>
<evidence type="ECO:0000256" key="1">
    <source>
        <dbReference type="SAM" id="MobiDB-lite"/>
    </source>
</evidence>
<feature type="non-terminal residue" evidence="2">
    <location>
        <position position="1"/>
    </location>
</feature>
<organism evidence="2">
    <name type="scientific">marine metagenome</name>
    <dbReference type="NCBI Taxonomy" id="408172"/>
    <lineage>
        <taxon>unclassified sequences</taxon>
        <taxon>metagenomes</taxon>
        <taxon>ecological metagenomes</taxon>
    </lineage>
</organism>
<reference evidence="2" key="1">
    <citation type="submission" date="2018-05" db="EMBL/GenBank/DDBJ databases">
        <authorList>
            <person name="Lanie J.A."/>
            <person name="Ng W.-L."/>
            <person name="Kazmierczak K.M."/>
            <person name="Andrzejewski T.M."/>
            <person name="Davidsen T.M."/>
            <person name="Wayne K.J."/>
            <person name="Tettelin H."/>
            <person name="Glass J.I."/>
            <person name="Rusch D."/>
            <person name="Podicherti R."/>
            <person name="Tsui H.-C.T."/>
            <person name="Winkler M.E."/>
        </authorList>
    </citation>
    <scope>NUCLEOTIDE SEQUENCE</scope>
</reference>
<evidence type="ECO:0000313" key="2">
    <source>
        <dbReference type="EMBL" id="SVC21115.1"/>
    </source>
</evidence>
<gene>
    <name evidence="2" type="ORF">METZ01_LOCUS273969</name>
</gene>
<name>A0A382KBX0_9ZZZZ</name>
<feature type="region of interest" description="Disordered" evidence="1">
    <location>
        <begin position="30"/>
        <end position="53"/>
    </location>
</feature>
<protein>
    <submittedName>
        <fullName evidence="2">Uncharacterized protein</fullName>
    </submittedName>
</protein>
<dbReference type="AlphaFoldDB" id="A0A382KBX0"/>
<proteinExistence type="predicted"/>
<sequence length="53" mass="5740">VESPRRQLPEALDRWMAETDVPLLRGPVALPKGVQATDPDAHSPGQEPLLVGE</sequence>
<dbReference type="EMBL" id="UINC01079275">
    <property type="protein sequence ID" value="SVC21115.1"/>
    <property type="molecule type" value="Genomic_DNA"/>
</dbReference>